<name>A0AAV3QL13_LITER</name>
<dbReference type="EMBL" id="BAABME010021582">
    <property type="protein sequence ID" value="GAA0163686.1"/>
    <property type="molecule type" value="Genomic_DNA"/>
</dbReference>
<dbReference type="AlphaFoldDB" id="A0AAV3QL13"/>
<dbReference type="PANTHER" id="PTHR37610">
    <property type="entry name" value="CCHC-TYPE DOMAIN-CONTAINING PROTEIN"/>
    <property type="match status" value="1"/>
</dbReference>
<evidence type="ECO:0000313" key="1">
    <source>
        <dbReference type="EMBL" id="GAA0163686.1"/>
    </source>
</evidence>
<evidence type="ECO:0008006" key="3">
    <source>
        <dbReference type="Google" id="ProtNLM"/>
    </source>
</evidence>
<keyword evidence="2" id="KW-1185">Reference proteome</keyword>
<accession>A0AAV3QL13</accession>
<reference evidence="1 2" key="1">
    <citation type="submission" date="2024-01" db="EMBL/GenBank/DDBJ databases">
        <title>The complete chloroplast genome sequence of Lithospermum erythrorhizon: insights into the phylogenetic relationship among Boraginaceae species and the maternal lineages of purple gromwells.</title>
        <authorList>
            <person name="Okada T."/>
            <person name="Watanabe K."/>
        </authorList>
    </citation>
    <scope>NUCLEOTIDE SEQUENCE [LARGE SCALE GENOMIC DNA]</scope>
</reference>
<proteinExistence type="predicted"/>
<evidence type="ECO:0000313" key="2">
    <source>
        <dbReference type="Proteomes" id="UP001454036"/>
    </source>
</evidence>
<gene>
    <name evidence="1" type="ORF">LIER_39642</name>
</gene>
<organism evidence="1 2">
    <name type="scientific">Lithospermum erythrorhizon</name>
    <name type="common">Purple gromwell</name>
    <name type="synonym">Lithospermum officinale var. erythrorhizon</name>
    <dbReference type="NCBI Taxonomy" id="34254"/>
    <lineage>
        <taxon>Eukaryota</taxon>
        <taxon>Viridiplantae</taxon>
        <taxon>Streptophyta</taxon>
        <taxon>Embryophyta</taxon>
        <taxon>Tracheophyta</taxon>
        <taxon>Spermatophyta</taxon>
        <taxon>Magnoliopsida</taxon>
        <taxon>eudicotyledons</taxon>
        <taxon>Gunneridae</taxon>
        <taxon>Pentapetalae</taxon>
        <taxon>asterids</taxon>
        <taxon>lamiids</taxon>
        <taxon>Boraginales</taxon>
        <taxon>Boraginaceae</taxon>
        <taxon>Boraginoideae</taxon>
        <taxon>Lithospermeae</taxon>
        <taxon>Lithospermum</taxon>
    </lineage>
</organism>
<protein>
    <recommendedName>
        <fullName evidence="3">Retrotransposon gag domain-containing protein</fullName>
    </recommendedName>
</protein>
<sequence>MEEITGSGQKSVQLVICGRGKWGYITGSICKPSEDESRFLVWEAENSIVMAWLINSMESDIRRQYLNSTSAKDIWDGVKTMFSDMGNTSQLYELKNRVRDLRQNNLFVTAYFSSLKNLWEELDLYLEHDQICSACNIKFVKRKEKDRVFG</sequence>
<comment type="caution">
    <text evidence="1">The sequence shown here is derived from an EMBL/GenBank/DDBJ whole genome shotgun (WGS) entry which is preliminary data.</text>
</comment>
<dbReference type="PANTHER" id="PTHR37610:SF40">
    <property type="entry name" value="OS01G0909600 PROTEIN"/>
    <property type="match status" value="1"/>
</dbReference>
<dbReference type="Proteomes" id="UP001454036">
    <property type="component" value="Unassembled WGS sequence"/>
</dbReference>
<dbReference type="Pfam" id="PF14223">
    <property type="entry name" value="Retrotran_gag_2"/>
    <property type="match status" value="1"/>
</dbReference>